<dbReference type="Gene3D" id="3.40.50.150">
    <property type="entry name" value="Vaccinia Virus protein VP39"/>
    <property type="match status" value="1"/>
</dbReference>
<feature type="region of interest" description="Disordered" evidence="4">
    <location>
        <begin position="1"/>
        <end position="58"/>
    </location>
</feature>
<feature type="domain" description="S-adenosylmethionine-dependent methyltransferase" evidence="5">
    <location>
        <begin position="157"/>
        <end position="426"/>
    </location>
</feature>
<reference evidence="7 8" key="1">
    <citation type="submission" date="2022-11" db="EMBL/GenBank/DDBJ databases">
        <title>Minimal conservation of predation-associated metabolite biosynthetic gene clusters underscores biosynthetic potential of Myxococcota including descriptions for ten novel species: Archangium lansinium sp. nov., Myxococcus landrumus sp. nov., Nannocystis bai.</title>
        <authorList>
            <person name="Ahearne A."/>
            <person name="Stevens C."/>
            <person name="Dowd S."/>
        </authorList>
    </citation>
    <scope>NUCLEOTIDE SEQUENCE [LARGE SCALE GENOMIC DNA]</scope>
    <source>
        <strain evidence="7 8">NCELM</strain>
    </source>
</reference>
<dbReference type="InterPro" id="IPR019614">
    <property type="entry name" value="SAM-dep_methyl-trfase"/>
</dbReference>
<evidence type="ECO:0000313" key="7">
    <source>
        <dbReference type="EMBL" id="MDC0668998.1"/>
    </source>
</evidence>
<accession>A0ABT5B4F5</accession>
<dbReference type="GO" id="GO:0032259">
    <property type="term" value="P:methylation"/>
    <property type="evidence" value="ECO:0007669"/>
    <property type="project" value="UniProtKB-KW"/>
</dbReference>
<dbReference type="PANTHER" id="PTHR43042:SF3">
    <property type="entry name" value="RIBOSOMAL RNA LARGE SUBUNIT METHYLTRANSFERASE YWBD-RELATED"/>
    <property type="match status" value="1"/>
</dbReference>
<comment type="caution">
    <text evidence="7">The sequence shown here is derived from an EMBL/GenBank/DDBJ whole genome shotgun (WGS) entry which is preliminary data.</text>
</comment>
<dbReference type="InterPro" id="IPR029063">
    <property type="entry name" value="SAM-dependent_MTases_sf"/>
</dbReference>
<dbReference type="GO" id="GO:0008168">
    <property type="term" value="F:methyltransferase activity"/>
    <property type="evidence" value="ECO:0007669"/>
    <property type="project" value="UniProtKB-KW"/>
</dbReference>
<dbReference type="Pfam" id="PF17785">
    <property type="entry name" value="PUA_3"/>
    <property type="match status" value="1"/>
</dbReference>
<dbReference type="SUPFAM" id="SSF53335">
    <property type="entry name" value="S-adenosyl-L-methionine-dependent methyltransferases"/>
    <property type="match status" value="1"/>
</dbReference>
<dbReference type="EMBL" id="JAQNDN010000005">
    <property type="protein sequence ID" value="MDC0668998.1"/>
    <property type="molecule type" value="Genomic_DNA"/>
</dbReference>
<sequence length="445" mass="48052">MPPNDGRPLRTRPATRPAEPSRPQRRGGGGGGAAGAEAPPRRRTQGGHPRPAVRGPHVKVPHEVARLLRAGHPWVFRNAVLRPLALPEGAVIPVMDLDGYLIGHGLHEPEGAIAIRMVSLAPEFEWNEAEMLARVRAAVRRRSTGVPAEACRLIHAEADGFPGLAVDRLGSYLLVYKYGKIAETYLDALVPILEQELKPAGIYLQDRIRGVTPDDRRPPAFHLAGKAAPPEVEVDEDGLKFLVDVTAPVSPGLFLDLREGRRLFEAWSRGRSVCNLFSFTGAFGLRALRGGATSVTHVDAAARSHARCRQNLSASKMDPEAIEAITGDAFALLEKFRQRGRVWDLVIVDPPPFSNVKGSTFSALKDYGELMRAVAGVVGPGGHVLAISNAVRLGEEEFLLAVGEGVHAAGRAARLVGECGLPPDFPVPPAFIEGRYLKIKLLQFD</sequence>
<dbReference type="InterPro" id="IPR041532">
    <property type="entry name" value="RlmI-like_PUA"/>
</dbReference>
<dbReference type="CDD" id="cd02440">
    <property type="entry name" value="AdoMet_MTases"/>
    <property type="match status" value="1"/>
</dbReference>
<dbReference type="RefSeq" id="WP_271998585.1">
    <property type="nucleotide sequence ID" value="NZ_JAQNDN010000005.1"/>
</dbReference>
<evidence type="ECO:0000256" key="3">
    <source>
        <dbReference type="ARBA" id="ARBA00022691"/>
    </source>
</evidence>
<dbReference type="PANTHER" id="PTHR43042">
    <property type="entry name" value="SAM-DEPENDENT METHYLTRANSFERASE"/>
    <property type="match status" value="1"/>
</dbReference>
<name>A0ABT5B4F5_9BACT</name>
<dbReference type="Gene3D" id="2.30.130.10">
    <property type="entry name" value="PUA domain"/>
    <property type="match status" value="1"/>
</dbReference>
<evidence type="ECO:0000259" key="6">
    <source>
        <dbReference type="Pfam" id="PF17785"/>
    </source>
</evidence>
<protein>
    <submittedName>
        <fullName evidence="7">Class I SAM-dependent rRNA methyltransferase</fullName>
    </submittedName>
</protein>
<keyword evidence="3" id="KW-0949">S-adenosyl-L-methionine</keyword>
<dbReference type="InterPro" id="IPR036974">
    <property type="entry name" value="PUA_sf"/>
</dbReference>
<keyword evidence="2" id="KW-0808">Transferase</keyword>
<evidence type="ECO:0000313" key="8">
    <source>
        <dbReference type="Proteomes" id="UP001217838"/>
    </source>
</evidence>
<evidence type="ECO:0000256" key="2">
    <source>
        <dbReference type="ARBA" id="ARBA00022679"/>
    </source>
</evidence>
<keyword evidence="8" id="KW-1185">Reference proteome</keyword>
<dbReference type="CDD" id="cd11572">
    <property type="entry name" value="RlmI_M_like"/>
    <property type="match status" value="1"/>
</dbReference>
<feature type="domain" description="RlmI-like PUA" evidence="6">
    <location>
        <begin position="59"/>
        <end position="119"/>
    </location>
</feature>
<dbReference type="Gene3D" id="3.30.750.80">
    <property type="entry name" value="RNA methyltransferase domain (HRMD) like"/>
    <property type="match status" value="1"/>
</dbReference>
<evidence type="ECO:0000256" key="4">
    <source>
        <dbReference type="SAM" id="MobiDB-lite"/>
    </source>
</evidence>
<evidence type="ECO:0000259" key="5">
    <source>
        <dbReference type="Pfam" id="PF10672"/>
    </source>
</evidence>
<dbReference type="Proteomes" id="UP001217838">
    <property type="component" value="Unassembled WGS sequence"/>
</dbReference>
<gene>
    <name evidence="7" type="ORF">POL58_14710</name>
</gene>
<dbReference type="SUPFAM" id="SSF88697">
    <property type="entry name" value="PUA domain-like"/>
    <property type="match status" value="1"/>
</dbReference>
<dbReference type="Pfam" id="PF10672">
    <property type="entry name" value="Methyltrans_SAM"/>
    <property type="match status" value="1"/>
</dbReference>
<proteinExistence type="predicted"/>
<organism evidence="7 8">
    <name type="scientific">Nannocystis radixulma</name>
    <dbReference type="NCBI Taxonomy" id="2995305"/>
    <lineage>
        <taxon>Bacteria</taxon>
        <taxon>Pseudomonadati</taxon>
        <taxon>Myxococcota</taxon>
        <taxon>Polyangia</taxon>
        <taxon>Nannocystales</taxon>
        <taxon>Nannocystaceae</taxon>
        <taxon>Nannocystis</taxon>
    </lineage>
</organism>
<dbReference type="InterPro" id="IPR015947">
    <property type="entry name" value="PUA-like_sf"/>
</dbReference>
<keyword evidence="1 7" id="KW-0489">Methyltransferase</keyword>
<evidence type="ECO:0000256" key="1">
    <source>
        <dbReference type="ARBA" id="ARBA00022603"/>
    </source>
</evidence>